<evidence type="ECO:0000313" key="1">
    <source>
        <dbReference type="EMBL" id="EPX57486.1"/>
    </source>
</evidence>
<protein>
    <submittedName>
        <fullName evidence="1">Uncharacterized protein</fullName>
    </submittedName>
</protein>
<reference evidence="1" key="1">
    <citation type="submission" date="2013-05" db="EMBL/GenBank/DDBJ databases">
        <title>Genome assembly of Cystobacter fuscus DSM 2262.</title>
        <authorList>
            <person name="Sharma G."/>
            <person name="Khatri I."/>
            <person name="Kaur C."/>
            <person name="Mayilraj S."/>
            <person name="Subramanian S."/>
        </authorList>
    </citation>
    <scope>NUCLEOTIDE SEQUENCE [LARGE SCALE GENOMIC DNA]</scope>
    <source>
        <strain evidence="1">DSM 2262</strain>
    </source>
</reference>
<comment type="caution">
    <text evidence="1">The sequence shown here is derived from an EMBL/GenBank/DDBJ whole genome shotgun (WGS) entry which is preliminary data.</text>
</comment>
<accession>S9P2U9</accession>
<evidence type="ECO:0000313" key="2">
    <source>
        <dbReference type="Proteomes" id="UP000011682"/>
    </source>
</evidence>
<dbReference type="Proteomes" id="UP000011682">
    <property type="component" value="Unassembled WGS sequence"/>
</dbReference>
<sequence length="38" mass="3613">MLPCSAPARGIDEGGEEGGELEAAGIEAAGGGVAFPPE</sequence>
<keyword evidence="2" id="KW-1185">Reference proteome</keyword>
<dbReference type="AlphaFoldDB" id="S9P2U9"/>
<name>S9P2U9_CYSF2</name>
<organism evidence="1 2">
    <name type="scientific">Cystobacter fuscus (strain ATCC 25194 / DSM 2262 / NBRC 100088 / M29)</name>
    <dbReference type="NCBI Taxonomy" id="1242864"/>
    <lineage>
        <taxon>Bacteria</taxon>
        <taxon>Pseudomonadati</taxon>
        <taxon>Myxococcota</taxon>
        <taxon>Myxococcia</taxon>
        <taxon>Myxococcales</taxon>
        <taxon>Cystobacterineae</taxon>
        <taxon>Archangiaceae</taxon>
        <taxon>Cystobacter</taxon>
    </lineage>
</organism>
<dbReference type="EMBL" id="ANAH02000057">
    <property type="protein sequence ID" value="EPX57486.1"/>
    <property type="molecule type" value="Genomic_DNA"/>
</dbReference>
<gene>
    <name evidence="1" type="ORF">D187_006199</name>
</gene>
<proteinExistence type="predicted"/>